<evidence type="ECO:0000313" key="2">
    <source>
        <dbReference type="EMBL" id="PIL42001.1"/>
    </source>
</evidence>
<sequence>MSLASTAQALLSRFTHDTRLLKLTTPLGAGLLAECVRAEEGLSEGFVVRIAALSTDAAIPLKALIGQPVLLELATVGGAGWRAFHGHITQVELIGANGGFARYEQRRQHRPLAQRSGIANQCHRHHQRGLSLARHAPCPGSHGRTWLYDADQPRQPRRVWLPDAPAWRAHRQAADGGVRGAAASAHRRRHGPHAGARHDIHAD</sequence>
<organism evidence="2 3">
    <name type="scientific">Massilia eurypsychrophila</name>
    <dbReference type="NCBI Taxonomy" id="1485217"/>
    <lineage>
        <taxon>Bacteria</taxon>
        <taxon>Pseudomonadati</taxon>
        <taxon>Pseudomonadota</taxon>
        <taxon>Betaproteobacteria</taxon>
        <taxon>Burkholderiales</taxon>
        <taxon>Oxalobacteraceae</taxon>
        <taxon>Telluria group</taxon>
        <taxon>Massilia</taxon>
    </lineage>
</organism>
<name>A0A2G8T7I5_9BURK</name>
<accession>A0A2G8T7I5</accession>
<protein>
    <submittedName>
        <fullName evidence="2">Uncharacterized protein</fullName>
    </submittedName>
</protein>
<comment type="caution">
    <text evidence="2">The sequence shown here is derived from an EMBL/GenBank/DDBJ whole genome shotgun (WGS) entry which is preliminary data.</text>
</comment>
<reference evidence="2 3" key="1">
    <citation type="submission" date="2017-10" db="EMBL/GenBank/DDBJ databases">
        <title>Massilia psychrophilum sp. nov., a novel purple-pigmented bacterium isolated from Tianshan glacier, Xinjiang Municipality, China.</title>
        <authorList>
            <person name="Wang H."/>
        </authorList>
    </citation>
    <scope>NUCLEOTIDE SEQUENCE [LARGE SCALE GENOMIC DNA]</scope>
    <source>
        <strain evidence="2 3">JCM 30074</strain>
    </source>
</reference>
<evidence type="ECO:0000313" key="3">
    <source>
        <dbReference type="Proteomes" id="UP000230390"/>
    </source>
</evidence>
<gene>
    <name evidence="2" type="ORF">CR105_26620</name>
</gene>
<proteinExistence type="predicted"/>
<keyword evidence="3" id="KW-1185">Reference proteome</keyword>
<dbReference type="EMBL" id="PDOC01000044">
    <property type="protein sequence ID" value="PIL42001.1"/>
    <property type="molecule type" value="Genomic_DNA"/>
</dbReference>
<dbReference type="SUPFAM" id="SSF69279">
    <property type="entry name" value="Phage tail proteins"/>
    <property type="match status" value="1"/>
</dbReference>
<dbReference type="Proteomes" id="UP000230390">
    <property type="component" value="Unassembled WGS sequence"/>
</dbReference>
<dbReference type="Pfam" id="PF05954">
    <property type="entry name" value="Phage_GPD"/>
    <property type="match status" value="1"/>
</dbReference>
<dbReference type="AlphaFoldDB" id="A0A2G8T7I5"/>
<dbReference type="Gene3D" id="2.30.110.50">
    <property type="match status" value="1"/>
</dbReference>
<evidence type="ECO:0000256" key="1">
    <source>
        <dbReference type="SAM" id="MobiDB-lite"/>
    </source>
</evidence>
<dbReference type="OrthoDB" id="8759909at2"/>
<feature type="region of interest" description="Disordered" evidence="1">
    <location>
        <begin position="177"/>
        <end position="203"/>
    </location>
</feature>